<evidence type="ECO:0000256" key="1">
    <source>
        <dbReference type="ARBA" id="ARBA00022741"/>
    </source>
</evidence>
<keyword evidence="2" id="KW-0378">Hydrolase</keyword>
<keyword evidence="3" id="KW-0067">ATP-binding</keyword>
<name>A0ABZ2MRY0_9BACI</name>
<dbReference type="SMART" id="SM00797">
    <property type="entry name" value="AHS2"/>
    <property type="match status" value="1"/>
</dbReference>
<dbReference type="InterPro" id="IPR029000">
    <property type="entry name" value="Cyclophilin-like_dom_sf"/>
</dbReference>
<sequence length="336" mass="37089">MTIKVLEQGLSTTVQDLGRIGFQQYGVVVGGVMDEVAAKIANLLIGNNEDDAVVEMTLIGPTLLFQQDTLISLCGADLSASIGSKPVPLWKPIFVKAGSVLRFGRPQQGCRTYLAVAGGIDVPLVMESRSTYVRGGLGGYHGRTLQKGDVLNYKPSDLAKFLCTQIWSGPFKPVNWTVSSLIKPVYKKDPEIRFIKGPQFDLFTERSKREFLTEKYKVTSNSDRMGYRLSAKVLKLTTDVELLSEAVTMGTIQVPNDGQPIILMADRQTIGGYPKIGYVASIDFSVLSQVMPGENLTFKEICIQDAQRLLLEREQKISKVKIGISLAFRRMKHGSY</sequence>
<dbReference type="InterPro" id="IPR052708">
    <property type="entry name" value="PxpC"/>
</dbReference>
<dbReference type="Gene3D" id="2.40.100.10">
    <property type="entry name" value="Cyclophilin-like"/>
    <property type="match status" value="1"/>
</dbReference>
<dbReference type="PANTHER" id="PTHR43309">
    <property type="entry name" value="5-OXOPROLINASE SUBUNIT C"/>
    <property type="match status" value="1"/>
</dbReference>
<protein>
    <submittedName>
        <fullName evidence="5">Biotin-dependent carboxyltransferase family protein</fullName>
    </submittedName>
</protein>
<dbReference type="PANTHER" id="PTHR43309:SF5">
    <property type="entry name" value="5-OXOPROLINASE SUBUNIT C"/>
    <property type="match status" value="1"/>
</dbReference>
<keyword evidence="6" id="KW-1185">Reference proteome</keyword>
<reference evidence="5 6" key="1">
    <citation type="submission" date="2024-02" db="EMBL/GenBank/DDBJ databases">
        <title>Seven novel Bacillus-like species.</title>
        <authorList>
            <person name="Liu G."/>
        </authorList>
    </citation>
    <scope>NUCLEOTIDE SEQUENCE [LARGE SCALE GENOMIC DNA]</scope>
    <source>
        <strain evidence="5 6">FJAT-53654</strain>
    </source>
</reference>
<dbReference type="SUPFAM" id="SSF50891">
    <property type="entry name" value="Cyclophilin-like"/>
    <property type="match status" value="1"/>
</dbReference>
<evidence type="ECO:0000256" key="3">
    <source>
        <dbReference type="ARBA" id="ARBA00022840"/>
    </source>
</evidence>
<accession>A0ABZ2MRY0</accession>
<dbReference type="RefSeq" id="WP_338787065.1">
    <property type="nucleotide sequence ID" value="NZ_CP147403.1"/>
</dbReference>
<feature type="domain" description="Carboxyltransferase" evidence="4">
    <location>
        <begin position="24"/>
        <end position="316"/>
    </location>
</feature>
<evidence type="ECO:0000256" key="2">
    <source>
        <dbReference type="ARBA" id="ARBA00022801"/>
    </source>
</evidence>
<dbReference type="InterPro" id="IPR003778">
    <property type="entry name" value="CT_A_B"/>
</dbReference>
<dbReference type="Pfam" id="PF02626">
    <property type="entry name" value="CT_A_B"/>
    <property type="match status" value="1"/>
</dbReference>
<evidence type="ECO:0000313" key="6">
    <source>
        <dbReference type="Proteomes" id="UP001368328"/>
    </source>
</evidence>
<keyword evidence="1" id="KW-0547">Nucleotide-binding</keyword>
<organism evidence="5 6">
    <name type="scientific">Metabacillus rhizosphaerae</name>
    <dbReference type="NCBI Taxonomy" id="3117747"/>
    <lineage>
        <taxon>Bacteria</taxon>
        <taxon>Bacillati</taxon>
        <taxon>Bacillota</taxon>
        <taxon>Bacilli</taxon>
        <taxon>Bacillales</taxon>
        <taxon>Bacillaceae</taxon>
        <taxon>Metabacillus</taxon>
    </lineage>
</organism>
<dbReference type="EMBL" id="CP147403">
    <property type="protein sequence ID" value="WXB88153.1"/>
    <property type="molecule type" value="Genomic_DNA"/>
</dbReference>
<evidence type="ECO:0000313" key="5">
    <source>
        <dbReference type="EMBL" id="WXB88153.1"/>
    </source>
</evidence>
<evidence type="ECO:0000259" key="4">
    <source>
        <dbReference type="SMART" id="SM00797"/>
    </source>
</evidence>
<dbReference type="Proteomes" id="UP001368328">
    <property type="component" value="Chromosome"/>
</dbReference>
<dbReference type="NCBIfam" id="TIGR00724">
    <property type="entry name" value="urea_amlyse_rel"/>
    <property type="match status" value="1"/>
</dbReference>
<proteinExistence type="predicted"/>
<gene>
    <name evidence="5" type="ORF">WCV66_23540</name>
</gene>